<evidence type="ECO:0000256" key="1">
    <source>
        <dbReference type="SAM" id="MobiDB-lite"/>
    </source>
</evidence>
<reference evidence="4" key="1">
    <citation type="journal article" date="2019" name="Int. J. Syst. Evol. Microbiol.">
        <title>The Global Catalogue of Microorganisms (GCM) 10K type strain sequencing project: providing services to taxonomists for standard genome sequencing and annotation.</title>
        <authorList>
            <consortium name="The Broad Institute Genomics Platform"/>
            <consortium name="The Broad Institute Genome Sequencing Center for Infectious Disease"/>
            <person name="Wu L."/>
            <person name="Ma J."/>
        </authorList>
    </citation>
    <scope>NUCLEOTIDE SEQUENCE [LARGE SCALE GENOMIC DNA]</scope>
    <source>
        <strain evidence="4">KCTC 52438</strain>
    </source>
</reference>
<feature type="domain" description="DUF6160" evidence="2">
    <location>
        <begin position="74"/>
        <end position="130"/>
    </location>
</feature>
<accession>A0ABV7HDL4</accession>
<evidence type="ECO:0000259" key="2">
    <source>
        <dbReference type="Pfam" id="PF19657"/>
    </source>
</evidence>
<keyword evidence="4" id="KW-1185">Reference proteome</keyword>
<evidence type="ECO:0000313" key="4">
    <source>
        <dbReference type="Proteomes" id="UP001595476"/>
    </source>
</evidence>
<name>A0ABV7HDL4_9GAMM</name>
<gene>
    <name evidence="3" type="ORF">ACFOEK_01195</name>
</gene>
<evidence type="ECO:0000313" key="3">
    <source>
        <dbReference type="EMBL" id="MFC3149636.1"/>
    </source>
</evidence>
<dbReference type="InterPro" id="IPR046158">
    <property type="entry name" value="DUF6160"/>
</dbReference>
<proteinExistence type="predicted"/>
<protein>
    <submittedName>
        <fullName evidence="3">DUF6160 family protein</fullName>
    </submittedName>
</protein>
<feature type="domain" description="DUF6160" evidence="2">
    <location>
        <begin position="6"/>
        <end position="66"/>
    </location>
</feature>
<dbReference type="Proteomes" id="UP001595476">
    <property type="component" value="Unassembled WGS sequence"/>
</dbReference>
<dbReference type="Pfam" id="PF19657">
    <property type="entry name" value="DUF6160"/>
    <property type="match status" value="2"/>
</dbReference>
<organism evidence="3 4">
    <name type="scientific">Litoribrevibacter euphylliae</name>
    <dbReference type="NCBI Taxonomy" id="1834034"/>
    <lineage>
        <taxon>Bacteria</taxon>
        <taxon>Pseudomonadati</taxon>
        <taxon>Pseudomonadota</taxon>
        <taxon>Gammaproteobacteria</taxon>
        <taxon>Oceanospirillales</taxon>
        <taxon>Oceanospirillaceae</taxon>
        <taxon>Litoribrevibacter</taxon>
    </lineage>
</organism>
<sequence>MAVLPLSIIAINSQALEILSEEELSAMTGQSGVTIDLETRVDIGRVQWDDTTGSYQPVNSQVGGAQPSPSSNTSGVTIELETQVSIGELAWTDTDSGGSLRIGGVQLGGSGLVGGAGGTKLDNLKLTIDSDTYGNLIIGHTALDEAGMLDGSNGIDVGLKVGYIDLSGAAGNTQIISDVNISAMVGPGHTVIFNDGDTGVIQTQGYAEVVDGSAKLDVAGIGIKDLKIYQDSNPFASATYKDEHGNQVSKWSDYTDASQYGVDTDNNGSYETSWADYATDNGNNQWAFSAATIGTKAINGGTDDALWMKVDHSVVDISMTMGIGNGSYDNIGKISIQDLNTTGTQLTIMGH</sequence>
<comment type="caution">
    <text evidence="3">The sequence shown here is derived from an EMBL/GenBank/DDBJ whole genome shotgun (WGS) entry which is preliminary data.</text>
</comment>
<feature type="region of interest" description="Disordered" evidence="1">
    <location>
        <begin position="52"/>
        <end position="74"/>
    </location>
</feature>
<dbReference type="EMBL" id="JBHRSZ010000001">
    <property type="protein sequence ID" value="MFC3149636.1"/>
    <property type="molecule type" value="Genomic_DNA"/>
</dbReference>